<evidence type="ECO:0000256" key="2">
    <source>
        <dbReference type="ARBA" id="ARBA00011083"/>
    </source>
</evidence>
<keyword evidence="5 9" id="KW-0732">Signal</keyword>
<dbReference type="Pfam" id="PF07722">
    <property type="entry name" value="Peptidase_C26"/>
    <property type="match status" value="1"/>
</dbReference>
<dbReference type="STRING" id="312017.Q22MT7"/>
<comment type="similarity">
    <text evidence="2">Belongs to the peptidase C26 family.</text>
</comment>
<dbReference type="PROSITE" id="PS51275">
    <property type="entry name" value="PEPTIDASE_C26_GGH"/>
    <property type="match status" value="1"/>
</dbReference>
<evidence type="ECO:0000256" key="7">
    <source>
        <dbReference type="PIRSR" id="PIRSR615527-1"/>
    </source>
</evidence>
<dbReference type="EMBL" id="GG662720">
    <property type="protein sequence ID" value="EAR86417.1"/>
    <property type="molecule type" value="Genomic_DNA"/>
</dbReference>
<evidence type="ECO:0000313" key="11">
    <source>
        <dbReference type="Proteomes" id="UP000009168"/>
    </source>
</evidence>
<protein>
    <recommendedName>
        <fullName evidence="3 8">folate gamma-glutamyl hydrolase</fullName>
        <ecNumber evidence="3 8">3.4.19.9</ecNumber>
    </recommendedName>
</protein>
<dbReference type="GO" id="GO:0034722">
    <property type="term" value="F:gamma-glutamyl-peptidase activity"/>
    <property type="evidence" value="ECO:0007669"/>
    <property type="project" value="UniProtKB-UniRule"/>
</dbReference>
<comment type="subcellular location">
    <subcellularLocation>
        <location evidence="1">Secreted</location>
        <location evidence="1">Extracellular space</location>
    </subcellularLocation>
</comment>
<dbReference type="KEGG" id="tet:TTHERM_00030360"/>
<evidence type="ECO:0000256" key="8">
    <source>
        <dbReference type="PROSITE-ProRule" id="PRU00607"/>
    </source>
</evidence>
<dbReference type="InterPro" id="IPR015527">
    <property type="entry name" value="Pept_C26_g-glut_hydrolase"/>
</dbReference>
<feature type="active site" evidence="8">
    <location>
        <position position="266"/>
    </location>
</feature>
<feature type="chain" id="PRO_5004201206" description="folate gamma-glutamyl hydrolase" evidence="9">
    <location>
        <begin position="21"/>
        <end position="346"/>
    </location>
</feature>
<dbReference type="Gene3D" id="3.40.50.880">
    <property type="match status" value="1"/>
</dbReference>
<dbReference type="InterPro" id="IPR011697">
    <property type="entry name" value="Peptidase_C26"/>
</dbReference>
<evidence type="ECO:0000256" key="6">
    <source>
        <dbReference type="ARBA" id="ARBA00022801"/>
    </source>
</evidence>
<dbReference type="EC" id="3.4.19.9" evidence="3 8"/>
<evidence type="ECO:0000256" key="5">
    <source>
        <dbReference type="ARBA" id="ARBA00022729"/>
    </source>
</evidence>
<sequence>MNKVLSFYIFFSFCLLKACAFKKNTFENYELNQFNLSEKDGYPVIGILDSPVTRFLKSSTIDKRDTMIPSSYVKFIEYTGAHVLRIPYKASESRLDYFMQNINGLILTGGSQLVRNETTKMMSEYGRKVKYLLKKAIEINENGNTFPVYGICNGFSQIVCSMSTNDTNICDVLTYKHHKAEREKIQFTDPLIQPFSSMKKQIIDRLQKENQLLFYHSLYLEPQFFQQNRLLNSQFQISSQSSNYQDVQFISSIHHINYPIFADVFHPEKAAFEWKPNYISHKKESIFFSFYIAKYFIQQASKNTHTISEELIQDFLEFKEDSNLIETPTLSYQSIYLFKYNSTYLQ</sequence>
<evidence type="ECO:0000256" key="3">
    <source>
        <dbReference type="ARBA" id="ARBA00012886"/>
    </source>
</evidence>
<feature type="active site" description="Nucleophile" evidence="7 8">
    <location>
        <position position="152"/>
    </location>
</feature>
<gene>
    <name evidence="10" type="ORF">TTHERM_00030360</name>
</gene>
<keyword evidence="6 8" id="KW-0378">Hydrolase</keyword>
<evidence type="ECO:0000256" key="9">
    <source>
        <dbReference type="SAM" id="SignalP"/>
    </source>
</evidence>
<keyword evidence="10" id="KW-0315">Glutamine amidotransferase</keyword>
<dbReference type="RefSeq" id="XP_976933.1">
    <property type="nucleotide sequence ID" value="XM_971840.3"/>
</dbReference>
<feature type="active site" description="Proton donor" evidence="7">
    <location>
        <position position="266"/>
    </location>
</feature>
<dbReference type="GO" id="GO:0005576">
    <property type="term" value="C:extracellular region"/>
    <property type="evidence" value="ECO:0007669"/>
    <property type="project" value="UniProtKB-SubCell"/>
</dbReference>
<dbReference type="Proteomes" id="UP000009168">
    <property type="component" value="Unassembled WGS sequence"/>
</dbReference>
<dbReference type="GO" id="GO:0046900">
    <property type="term" value="P:tetrahydrofolylpolyglutamate metabolic process"/>
    <property type="evidence" value="ECO:0007669"/>
    <property type="project" value="TreeGrafter"/>
</dbReference>
<dbReference type="AlphaFoldDB" id="Q22MT7"/>
<proteinExistence type="inferred from homology"/>
<reference evidence="11" key="1">
    <citation type="journal article" date="2006" name="PLoS Biol.">
        <title>Macronuclear genome sequence of the ciliate Tetrahymena thermophila, a model eukaryote.</title>
        <authorList>
            <person name="Eisen J.A."/>
            <person name="Coyne R.S."/>
            <person name="Wu M."/>
            <person name="Wu D."/>
            <person name="Thiagarajan M."/>
            <person name="Wortman J.R."/>
            <person name="Badger J.H."/>
            <person name="Ren Q."/>
            <person name="Amedeo P."/>
            <person name="Jones K.M."/>
            <person name="Tallon L.J."/>
            <person name="Delcher A.L."/>
            <person name="Salzberg S.L."/>
            <person name="Silva J.C."/>
            <person name="Haas B.J."/>
            <person name="Majoros W.H."/>
            <person name="Farzad M."/>
            <person name="Carlton J.M."/>
            <person name="Smith R.K. Jr."/>
            <person name="Garg J."/>
            <person name="Pearlman R.E."/>
            <person name="Karrer K.M."/>
            <person name="Sun L."/>
            <person name="Manning G."/>
            <person name="Elde N.C."/>
            <person name="Turkewitz A.P."/>
            <person name="Asai D.J."/>
            <person name="Wilkes D.E."/>
            <person name="Wang Y."/>
            <person name="Cai H."/>
            <person name="Collins K."/>
            <person name="Stewart B.A."/>
            <person name="Lee S.R."/>
            <person name="Wilamowska K."/>
            <person name="Weinberg Z."/>
            <person name="Ruzzo W.L."/>
            <person name="Wloga D."/>
            <person name="Gaertig J."/>
            <person name="Frankel J."/>
            <person name="Tsao C.-C."/>
            <person name="Gorovsky M.A."/>
            <person name="Keeling P.J."/>
            <person name="Waller R.F."/>
            <person name="Patron N.J."/>
            <person name="Cherry J.M."/>
            <person name="Stover N.A."/>
            <person name="Krieger C.J."/>
            <person name="del Toro C."/>
            <person name="Ryder H.F."/>
            <person name="Williamson S.C."/>
            <person name="Barbeau R.A."/>
            <person name="Hamilton E.P."/>
            <person name="Orias E."/>
        </authorList>
    </citation>
    <scope>NUCLEOTIDE SEQUENCE [LARGE SCALE GENOMIC DNA]</scope>
    <source>
        <strain evidence="11">SB210</strain>
    </source>
</reference>
<dbReference type="OrthoDB" id="64220at2759"/>
<feature type="signal peptide" evidence="9">
    <location>
        <begin position="1"/>
        <end position="20"/>
    </location>
</feature>
<evidence type="ECO:0000256" key="1">
    <source>
        <dbReference type="ARBA" id="ARBA00004239"/>
    </source>
</evidence>
<dbReference type="SUPFAM" id="SSF52317">
    <property type="entry name" value="Class I glutamine amidotransferase-like"/>
    <property type="match status" value="1"/>
</dbReference>
<keyword evidence="11" id="KW-1185">Reference proteome</keyword>
<dbReference type="PANTHER" id="PTHR11315">
    <property type="entry name" value="PROTEASE FAMILY C26 GAMMA-GLUTAMYL HYDROLASE"/>
    <property type="match status" value="1"/>
</dbReference>
<accession>Q22MT7</accession>
<comment type="catalytic activity">
    <reaction evidence="8">
        <text>(6S)-5,6,7,8-tetrahydrofolyl-(gamma-L-Glu)(n) + (n-1) H2O = (6S)-5,6,7,8-tetrahydrofolate + (n-1) L-glutamate</text>
        <dbReference type="Rhea" id="RHEA:56784"/>
        <dbReference type="Rhea" id="RHEA-COMP:14738"/>
        <dbReference type="ChEBI" id="CHEBI:15377"/>
        <dbReference type="ChEBI" id="CHEBI:29985"/>
        <dbReference type="ChEBI" id="CHEBI:57453"/>
        <dbReference type="ChEBI" id="CHEBI:141005"/>
        <dbReference type="EC" id="3.4.19.9"/>
    </reaction>
</comment>
<keyword evidence="4" id="KW-0964">Secreted</keyword>
<dbReference type="PANTHER" id="PTHR11315:SF0">
    <property type="entry name" value="FOLATE GAMMA-GLUTAMYL HYDROLASE"/>
    <property type="match status" value="1"/>
</dbReference>
<evidence type="ECO:0000313" key="10">
    <source>
        <dbReference type="EMBL" id="EAR86417.1"/>
    </source>
</evidence>
<dbReference type="PROSITE" id="PS51273">
    <property type="entry name" value="GATASE_TYPE_1"/>
    <property type="match status" value="1"/>
</dbReference>
<name>Q22MT7_TETTS</name>
<dbReference type="GeneID" id="7828666"/>
<dbReference type="InterPro" id="IPR029062">
    <property type="entry name" value="Class_I_gatase-like"/>
</dbReference>
<dbReference type="GO" id="GO:0005773">
    <property type="term" value="C:vacuole"/>
    <property type="evidence" value="ECO:0007669"/>
    <property type="project" value="TreeGrafter"/>
</dbReference>
<dbReference type="OMA" id="AKDWHPL"/>
<dbReference type="InParanoid" id="Q22MT7"/>
<evidence type="ECO:0000256" key="4">
    <source>
        <dbReference type="ARBA" id="ARBA00022525"/>
    </source>
</evidence>
<dbReference type="eggNOG" id="KOG1559">
    <property type="taxonomic scope" value="Eukaryota"/>
</dbReference>
<organism evidence="10 11">
    <name type="scientific">Tetrahymena thermophila (strain SB210)</name>
    <dbReference type="NCBI Taxonomy" id="312017"/>
    <lineage>
        <taxon>Eukaryota</taxon>
        <taxon>Sar</taxon>
        <taxon>Alveolata</taxon>
        <taxon>Ciliophora</taxon>
        <taxon>Intramacronucleata</taxon>
        <taxon>Oligohymenophorea</taxon>
        <taxon>Hymenostomatida</taxon>
        <taxon>Tetrahymenina</taxon>
        <taxon>Tetrahymenidae</taxon>
        <taxon>Tetrahymena</taxon>
    </lineage>
</organism>
<dbReference type="HOGENOM" id="CLU_058704_1_0_1"/>